<feature type="transmembrane region" description="Helical" evidence="3">
    <location>
        <begin position="128"/>
        <end position="146"/>
    </location>
</feature>
<dbReference type="InterPro" id="IPR017850">
    <property type="entry name" value="Alkaline_phosphatase_core_sf"/>
</dbReference>
<feature type="domain" description="Sulfatase N-terminal" evidence="4">
    <location>
        <begin position="225"/>
        <end position="506"/>
    </location>
</feature>
<dbReference type="InterPro" id="IPR050738">
    <property type="entry name" value="Sulfatase"/>
</dbReference>
<evidence type="ECO:0000259" key="4">
    <source>
        <dbReference type="Pfam" id="PF00884"/>
    </source>
</evidence>
<feature type="transmembrane region" description="Helical" evidence="3">
    <location>
        <begin position="158"/>
        <end position="178"/>
    </location>
</feature>
<dbReference type="AlphaFoldDB" id="A0A6J7KL21"/>
<evidence type="ECO:0000256" key="1">
    <source>
        <dbReference type="ARBA" id="ARBA00008779"/>
    </source>
</evidence>
<dbReference type="GO" id="GO:0004065">
    <property type="term" value="F:arylsulfatase activity"/>
    <property type="evidence" value="ECO:0007669"/>
    <property type="project" value="TreeGrafter"/>
</dbReference>
<feature type="transmembrane region" description="Helical" evidence="3">
    <location>
        <begin position="102"/>
        <end position="122"/>
    </location>
</feature>
<gene>
    <name evidence="5" type="ORF">UFOPK3789_01013</name>
</gene>
<dbReference type="Pfam" id="PF00884">
    <property type="entry name" value="Sulfatase"/>
    <property type="match status" value="1"/>
</dbReference>
<proteinExistence type="inferred from homology"/>
<dbReference type="PANTHER" id="PTHR42693">
    <property type="entry name" value="ARYLSULFATASE FAMILY MEMBER"/>
    <property type="match status" value="1"/>
</dbReference>
<feature type="transmembrane region" description="Helical" evidence="3">
    <location>
        <begin position="33"/>
        <end position="57"/>
    </location>
</feature>
<keyword evidence="3" id="KW-0812">Transmembrane</keyword>
<sequence>MARVDVIDLAGLEGNIVPVIVGRMTGTRSKESIWRFAELFGLCGLAIAWPACLYIQNSYNWIITIQADWTNIIASTVLFLLAPAITLWLIETVCSLVAPDPVVRWLHATFIGVLVALLANAWLKSVPLPVPFRLLLACCAFAFALIARNRWAPMRMWLRLLSIAPLLLAAGFLASPAINSLATARLGRAIVQHGKPATERVVFMVFDELPLSSLLSDQSTIDPSLFPAFADLADHSTWYRNSASNADYTLRAFPALISGRMPDEDKAPAPTAHNFPENVFTLLASQYKMNVHEAHETLCPDAVCASRNPYPTSVGFEALVRIGFRAAQAKLSVVSDASPSIGDLIAPPSMLSAERFVSSLKPSTQPVFDYAHIMLPHQPWDYVGPRSIVTTHIQPLYSKWPTAEAAESGKQQHLLTLQAADALLGRVVARLKAINAYQKTLLIVTADHGIAFMTGEEARKATETNYPSVVWTPLLIKAPKQVTNVIDDRPVETIDLLPTILDYTGISSQTKLPGRSVRLTSPEGSRSTVRVATSSAGGPGTTITFDRAAGFAKTLSTSGWPGIVGDPDRLYRIGPYAGLVGKAVTSGRNGPSGTLRPKILLGIDPMSKNQPWLNLQGRVSDLMTTDVAVTVNGRVAGLGLVSIAPSTSRRRVNVALIPESFVNGRNILRVFSVSGDPTAPTFREINLSE</sequence>
<reference evidence="5" key="1">
    <citation type="submission" date="2020-05" db="EMBL/GenBank/DDBJ databases">
        <authorList>
            <person name="Chiriac C."/>
            <person name="Salcher M."/>
            <person name="Ghai R."/>
            <person name="Kavagutti S V."/>
        </authorList>
    </citation>
    <scope>NUCLEOTIDE SEQUENCE</scope>
</reference>
<feature type="region of interest" description="Disordered" evidence="2">
    <location>
        <begin position="513"/>
        <end position="536"/>
    </location>
</feature>
<dbReference type="EMBL" id="CAFBNL010000058">
    <property type="protein sequence ID" value="CAB4956377.1"/>
    <property type="molecule type" value="Genomic_DNA"/>
</dbReference>
<organism evidence="5">
    <name type="scientific">freshwater metagenome</name>
    <dbReference type="NCBI Taxonomy" id="449393"/>
    <lineage>
        <taxon>unclassified sequences</taxon>
        <taxon>metagenomes</taxon>
        <taxon>ecological metagenomes</taxon>
    </lineage>
</organism>
<dbReference type="SUPFAM" id="SSF53649">
    <property type="entry name" value="Alkaline phosphatase-like"/>
    <property type="match status" value="1"/>
</dbReference>
<dbReference type="InterPro" id="IPR000917">
    <property type="entry name" value="Sulfatase_N"/>
</dbReference>
<comment type="similarity">
    <text evidence="1">Belongs to the sulfatase family.</text>
</comment>
<dbReference type="Gene3D" id="3.40.720.10">
    <property type="entry name" value="Alkaline Phosphatase, subunit A"/>
    <property type="match status" value="1"/>
</dbReference>
<evidence type="ECO:0000256" key="2">
    <source>
        <dbReference type="SAM" id="MobiDB-lite"/>
    </source>
</evidence>
<protein>
    <submittedName>
        <fullName evidence="5">Unannotated protein</fullName>
    </submittedName>
</protein>
<accession>A0A6J7KL21</accession>
<evidence type="ECO:0000256" key="3">
    <source>
        <dbReference type="SAM" id="Phobius"/>
    </source>
</evidence>
<keyword evidence="3" id="KW-0472">Membrane</keyword>
<keyword evidence="3" id="KW-1133">Transmembrane helix</keyword>
<dbReference type="PANTHER" id="PTHR42693:SF33">
    <property type="entry name" value="ARYLSULFATASE"/>
    <property type="match status" value="1"/>
</dbReference>
<feature type="compositionally biased region" description="Polar residues" evidence="2">
    <location>
        <begin position="518"/>
        <end position="536"/>
    </location>
</feature>
<name>A0A6J7KL21_9ZZZZ</name>
<evidence type="ECO:0000313" key="5">
    <source>
        <dbReference type="EMBL" id="CAB4956377.1"/>
    </source>
</evidence>
<feature type="transmembrane region" description="Helical" evidence="3">
    <location>
        <begin position="69"/>
        <end position="90"/>
    </location>
</feature>